<feature type="signal peptide" evidence="5">
    <location>
        <begin position="1"/>
        <end position="29"/>
    </location>
</feature>
<dbReference type="PANTHER" id="PTHR42693:SF53">
    <property type="entry name" value="ENDO-4-O-SULFATASE"/>
    <property type="match status" value="1"/>
</dbReference>
<evidence type="ECO:0000256" key="5">
    <source>
        <dbReference type="SAM" id="SignalP"/>
    </source>
</evidence>
<dbReference type="PANTHER" id="PTHR42693">
    <property type="entry name" value="ARYLSULFATASE FAMILY MEMBER"/>
    <property type="match status" value="1"/>
</dbReference>
<feature type="domain" description="Sulfatase N-terminal" evidence="6">
    <location>
        <begin position="34"/>
        <end position="261"/>
    </location>
</feature>
<name>A0A5C6F630_9BACT</name>
<dbReference type="EC" id="3.1.6.1" evidence="7"/>
<dbReference type="EMBL" id="SJPW01000003">
    <property type="protein sequence ID" value="TWU56442.1"/>
    <property type="molecule type" value="Genomic_DNA"/>
</dbReference>
<organism evidence="7 8">
    <name type="scientific">Rubripirellula tenax</name>
    <dbReference type="NCBI Taxonomy" id="2528015"/>
    <lineage>
        <taxon>Bacteria</taxon>
        <taxon>Pseudomonadati</taxon>
        <taxon>Planctomycetota</taxon>
        <taxon>Planctomycetia</taxon>
        <taxon>Pirellulales</taxon>
        <taxon>Pirellulaceae</taxon>
        <taxon>Rubripirellula</taxon>
    </lineage>
</organism>
<dbReference type="GO" id="GO:0004065">
    <property type="term" value="F:arylsulfatase activity"/>
    <property type="evidence" value="ECO:0007669"/>
    <property type="project" value="UniProtKB-EC"/>
</dbReference>
<feature type="chain" id="PRO_5022922471" evidence="5">
    <location>
        <begin position="30"/>
        <end position="312"/>
    </location>
</feature>
<protein>
    <submittedName>
        <fullName evidence="7">Arylsulfatase</fullName>
        <ecNumber evidence="7">3.1.6.1</ecNumber>
    </submittedName>
</protein>
<dbReference type="RefSeq" id="WP_222435836.1">
    <property type="nucleotide sequence ID" value="NZ_SJPW01000003.1"/>
</dbReference>
<evidence type="ECO:0000256" key="2">
    <source>
        <dbReference type="ARBA" id="ARBA00022723"/>
    </source>
</evidence>
<dbReference type="InterPro" id="IPR000917">
    <property type="entry name" value="Sulfatase_N"/>
</dbReference>
<dbReference type="InterPro" id="IPR050738">
    <property type="entry name" value="Sulfatase"/>
</dbReference>
<keyword evidence="4" id="KW-0106">Calcium</keyword>
<reference evidence="7 8" key="1">
    <citation type="submission" date="2019-02" db="EMBL/GenBank/DDBJ databases">
        <title>Deep-cultivation of Planctomycetes and their phenomic and genomic characterization uncovers novel biology.</title>
        <authorList>
            <person name="Wiegand S."/>
            <person name="Jogler M."/>
            <person name="Boedeker C."/>
            <person name="Pinto D."/>
            <person name="Vollmers J."/>
            <person name="Rivas-Marin E."/>
            <person name="Kohn T."/>
            <person name="Peeters S.H."/>
            <person name="Heuer A."/>
            <person name="Rast P."/>
            <person name="Oberbeckmann S."/>
            <person name="Bunk B."/>
            <person name="Jeske O."/>
            <person name="Meyerdierks A."/>
            <person name="Storesund J.E."/>
            <person name="Kallscheuer N."/>
            <person name="Luecker S."/>
            <person name="Lage O.M."/>
            <person name="Pohl T."/>
            <person name="Merkel B.J."/>
            <person name="Hornburger P."/>
            <person name="Mueller R.-W."/>
            <person name="Bruemmer F."/>
            <person name="Labrenz M."/>
            <person name="Spormann A.M."/>
            <person name="Op Den Camp H."/>
            <person name="Overmann J."/>
            <person name="Amann R."/>
            <person name="Jetten M.S.M."/>
            <person name="Mascher T."/>
            <person name="Medema M.H."/>
            <person name="Devos D.P."/>
            <person name="Kaster A.-K."/>
            <person name="Ovreas L."/>
            <person name="Rohde M."/>
            <person name="Galperin M.Y."/>
            <person name="Jogler C."/>
        </authorList>
    </citation>
    <scope>NUCLEOTIDE SEQUENCE [LARGE SCALE GENOMIC DNA]</scope>
    <source>
        <strain evidence="7 8">Poly51</strain>
    </source>
</reference>
<dbReference type="Proteomes" id="UP000318288">
    <property type="component" value="Unassembled WGS sequence"/>
</dbReference>
<evidence type="ECO:0000313" key="7">
    <source>
        <dbReference type="EMBL" id="TWU56442.1"/>
    </source>
</evidence>
<keyword evidence="2" id="KW-0479">Metal-binding</keyword>
<dbReference type="Pfam" id="PF00884">
    <property type="entry name" value="Sulfatase"/>
    <property type="match status" value="1"/>
</dbReference>
<comment type="similarity">
    <text evidence="1">Belongs to the sulfatase family.</text>
</comment>
<evidence type="ECO:0000313" key="8">
    <source>
        <dbReference type="Proteomes" id="UP000318288"/>
    </source>
</evidence>
<dbReference type="InterPro" id="IPR017850">
    <property type="entry name" value="Alkaline_phosphatase_core_sf"/>
</dbReference>
<dbReference type="PROSITE" id="PS00523">
    <property type="entry name" value="SULFATASE_1"/>
    <property type="match status" value="1"/>
</dbReference>
<dbReference type="AlphaFoldDB" id="A0A5C6F630"/>
<gene>
    <name evidence="7" type="primary">atsA_40</name>
    <name evidence="7" type="ORF">Poly51_23530</name>
</gene>
<accession>A0A5C6F630</accession>
<evidence type="ECO:0000256" key="4">
    <source>
        <dbReference type="ARBA" id="ARBA00022837"/>
    </source>
</evidence>
<keyword evidence="3 7" id="KW-0378">Hydrolase</keyword>
<dbReference type="GO" id="GO:0046872">
    <property type="term" value="F:metal ion binding"/>
    <property type="evidence" value="ECO:0007669"/>
    <property type="project" value="UniProtKB-KW"/>
</dbReference>
<dbReference type="Gene3D" id="3.40.720.10">
    <property type="entry name" value="Alkaline Phosphatase, subunit A"/>
    <property type="match status" value="1"/>
</dbReference>
<evidence type="ECO:0000256" key="1">
    <source>
        <dbReference type="ARBA" id="ARBA00008779"/>
    </source>
</evidence>
<proteinExistence type="inferred from homology"/>
<keyword evidence="5" id="KW-0732">Signal</keyword>
<evidence type="ECO:0000256" key="3">
    <source>
        <dbReference type="ARBA" id="ARBA00022801"/>
    </source>
</evidence>
<sequence length="312" mass="34258" precursor="true">MKTAMISNVATSISLASIALAMFASFAVGAPTKPNVIFVFADDLGYGEVQALNPQRGLIPTPHLNQLAAEGMVFTDAHTTSAVCSPSRYGLLTGRYCWRTRLQFGVATGGKPCLIAPDRMTLGHLFQDQGYHTAIFGKWHLDYQYDTSTAPKGATARKKSKTLYLSGIPIGTRVVDGPLTRGFDHFFGYHHGRSMSSFVEDETITREIKIIDVLPELTQSVTDYIDAKAADARAGKPFFVYFPMSSPHAPVVPSKEWQGKSGLGDHGDFVMQPTPRLVPSSRPWNAMDFLKTRSLSSVRTTEPQGLRRILRT</sequence>
<dbReference type="SUPFAM" id="SSF53649">
    <property type="entry name" value="Alkaline phosphatase-like"/>
    <property type="match status" value="1"/>
</dbReference>
<comment type="caution">
    <text evidence="7">The sequence shown here is derived from an EMBL/GenBank/DDBJ whole genome shotgun (WGS) entry which is preliminary data.</text>
</comment>
<keyword evidence="8" id="KW-1185">Reference proteome</keyword>
<dbReference type="InterPro" id="IPR024607">
    <property type="entry name" value="Sulfatase_CS"/>
</dbReference>
<evidence type="ECO:0000259" key="6">
    <source>
        <dbReference type="Pfam" id="PF00884"/>
    </source>
</evidence>